<organism evidence="2 3">
    <name type="scientific">Nocardioides albertanoniae</name>
    <dbReference type="NCBI Taxonomy" id="1175486"/>
    <lineage>
        <taxon>Bacteria</taxon>
        <taxon>Bacillati</taxon>
        <taxon>Actinomycetota</taxon>
        <taxon>Actinomycetes</taxon>
        <taxon>Propionibacteriales</taxon>
        <taxon>Nocardioidaceae</taxon>
        <taxon>Nocardioides</taxon>
    </lineage>
</organism>
<dbReference type="EMBL" id="VFOV01000001">
    <property type="protein sequence ID" value="TQL69865.1"/>
    <property type="molecule type" value="Genomic_DNA"/>
</dbReference>
<feature type="domain" description="LUD" evidence="1">
    <location>
        <begin position="105"/>
        <end position="209"/>
    </location>
</feature>
<keyword evidence="3" id="KW-1185">Reference proteome</keyword>
<dbReference type="SUPFAM" id="SSF100950">
    <property type="entry name" value="NagB/RpiA/CoA transferase-like"/>
    <property type="match status" value="1"/>
</dbReference>
<evidence type="ECO:0000313" key="3">
    <source>
        <dbReference type="Proteomes" id="UP000320209"/>
    </source>
</evidence>
<dbReference type="Pfam" id="PF02589">
    <property type="entry name" value="LUD_dom"/>
    <property type="match status" value="1"/>
</dbReference>
<accession>A0A543ABB3</accession>
<sequence>MSTRDEMLGRIGAALAGADRRPPPDYTYGAVTPLPDIADTFVERVEDYRAVVERVDPEGLADAVVAALDGAARVVVPPAMPAEWLDGFTELTRTQVVTDDGALSADDLDRFDAVVTAAAVGIAVTGTVVLDHGPDQGRRALSLVPDLHVCIVLESQLVGDVPESVAPLRAAVEAGRPLTWISGPSATSDIELERVEGVHGPRNLHVLLVRDLLVHDTAPDTAPDSARATPA</sequence>
<dbReference type="OrthoDB" id="9794187at2"/>
<dbReference type="RefSeq" id="WP_141781688.1">
    <property type="nucleotide sequence ID" value="NZ_VFOV01000001.1"/>
</dbReference>
<comment type="caution">
    <text evidence="2">The sequence shown here is derived from an EMBL/GenBank/DDBJ whole genome shotgun (WGS) entry which is preliminary data.</text>
</comment>
<dbReference type="AlphaFoldDB" id="A0A543ABB3"/>
<dbReference type="InterPro" id="IPR037171">
    <property type="entry name" value="NagB/RpiA_transferase-like"/>
</dbReference>
<evidence type="ECO:0000313" key="2">
    <source>
        <dbReference type="EMBL" id="TQL69865.1"/>
    </source>
</evidence>
<dbReference type="Proteomes" id="UP000320209">
    <property type="component" value="Unassembled WGS sequence"/>
</dbReference>
<protein>
    <submittedName>
        <fullName evidence="2">L-lactate dehydrogenase complex protein LldG</fullName>
    </submittedName>
</protein>
<reference evidence="2 3" key="1">
    <citation type="submission" date="2019-06" db="EMBL/GenBank/DDBJ databases">
        <title>Sequencing the genomes of 1000 actinobacteria strains.</title>
        <authorList>
            <person name="Klenk H.-P."/>
        </authorList>
    </citation>
    <scope>NUCLEOTIDE SEQUENCE [LARGE SCALE GENOMIC DNA]</scope>
    <source>
        <strain evidence="2 3">DSM 25218</strain>
    </source>
</reference>
<evidence type="ECO:0000259" key="1">
    <source>
        <dbReference type="Pfam" id="PF02589"/>
    </source>
</evidence>
<dbReference type="PANTHER" id="PTHR43682:SF1">
    <property type="entry name" value="LACTATE UTILIZATION PROTEIN C"/>
    <property type="match status" value="1"/>
</dbReference>
<proteinExistence type="predicted"/>
<dbReference type="Gene3D" id="3.40.50.10420">
    <property type="entry name" value="NagB/RpiA/CoA transferase-like"/>
    <property type="match status" value="1"/>
</dbReference>
<name>A0A543ABB3_9ACTN</name>
<dbReference type="PANTHER" id="PTHR43682">
    <property type="entry name" value="LACTATE UTILIZATION PROTEIN C"/>
    <property type="match status" value="1"/>
</dbReference>
<dbReference type="InterPro" id="IPR003741">
    <property type="entry name" value="LUD_dom"/>
</dbReference>
<dbReference type="InterPro" id="IPR024185">
    <property type="entry name" value="FTHF_cligase-like_sf"/>
</dbReference>
<gene>
    <name evidence="2" type="ORF">FB381_3785</name>
</gene>